<dbReference type="RefSeq" id="WP_062682063.1">
    <property type="nucleotide sequence ID" value="NZ_BLWG01000786.1"/>
</dbReference>
<protein>
    <submittedName>
        <fullName evidence="1">Uncharacterized protein</fullName>
    </submittedName>
</protein>
<gene>
    <name evidence="1" type="ORF">FOC81_05595</name>
</gene>
<evidence type="ECO:0000313" key="2">
    <source>
        <dbReference type="Proteomes" id="UP000509782"/>
    </source>
</evidence>
<dbReference type="Proteomes" id="UP000509782">
    <property type="component" value="Chromosome"/>
</dbReference>
<name>A0A6J5HMC8_ACHDE</name>
<dbReference type="AlphaFoldDB" id="A0A6J5HMC8"/>
<accession>A0A6J5HMC8</accession>
<sequence>MMRLSLQRHRCVSLLPLAHMAHQRLNDFFSVEYCDRADELPADTAAVIIGGDTLSSLRTGLPARIQSVTVVGSDSVPPQFVEQMKARRVLVTWPQVAGAEDEQEAMEICHDVMAAFGFGRMGSRPRNVVNDVLLCDCC</sequence>
<organism evidence="1 2">
    <name type="scientific">Achromobacter denitrificans</name>
    <name type="common">Alcaligenes denitrificans</name>
    <dbReference type="NCBI Taxonomy" id="32002"/>
    <lineage>
        <taxon>Bacteria</taxon>
        <taxon>Pseudomonadati</taxon>
        <taxon>Pseudomonadota</taxon>
        <taxon>Betaproteobacteria</taxon>
        <taxon>Burkholderiales</taxon>
        <taxon>Alcaligenaceae</taxon>
        <taxon>Achromobacter</taxon>
    </lineage>
</organism>
<proteinExistence type="predicted"/>
<reference evidence="1 2" key="1">
    <citation type="submission" date="2020-05" db="EMBL/GenBank/DDBJ databases">
        <title>FDA dAtabase for Regulatory Grade micrObial Sequences (FDA-ARGOS): Supporting development and validation of Infectious Disease Dx tests.</title>
        <authorList>
            <person name="Sproer C."/>
            <person name="Gronow S."/>
            <person name="Severitt S."/>
            <person name="Schroder I."/>
            <person name="Tallon L."/>
            <person name="Sadzewicz L."/>
            <person name="Zhao X."/>
            <person name="Vavikolanu K."/>
            <person name="Mehta A."/>
            <person name="Aluvathingal J."/>
            <person name="Nadendla S."/>
            <person name="Myers T."/>
            <person name="Yan Y."/>
            <person name="Sichtig H."/>
        </authorList>
    </citation>
    <scope>NUCLEOTIDE SEQUENCE [LARGE SCALE GENOMIC DNA]</scope>
    <source>
        <strain evidence="1 2">FDAARGOS_787</strain>
    </source>
</reference>
<evidence type="ECO:0000313" key="1">
    <source>
        <dbReference type="EMBL" id="QKQ46187.1"/>
    </source>
</evidence>
<dbReference type="GeneID" id="92845056"/>
<dbReference type="EMBL" id="CP054569">
    <property type="protein sequence ID" value="QKQ46187.1"/>
    <property type="molecule type" value="Genomic_DNA"/>
</dbReference>